<evidence type="ECO:0000256" key="1">
    <source>
        <dbReference type="ARBA" id="ARBA00004141"/>
    </source>
</evidence>
<dbReference type="SUPFAM" id="SSF54631">
    <property type="entry name" value="CBS-domain pair"/>
    <property type="match status" value="1"/>
</dbReference>
<keyword evidence="7 10" id="KW-0129">CBS domain</keyword>
<keyword evidence="9 11" id="KW-0868">Chloride</keyword>
<evidence type="ECO:0000256" key="6">
    <source>
        <dbReference type="ARBA" id="ARBA00023065"/>
    </source>
</evidence>
<dbReference type="InterPro" id="IPR014743">
    <property type="entry name" value="Cl-channel_core"/>
</dbReference>
<evidence type="ECO:0000256" key="2">
    <source>
        <dbReference type="ARBA" id="ARBA00022448"/>
    </source>
</evidence>
<evidence type="ECO:0000256" key="3">
    <source>
        <dbReference type="ARBA" id="ARBA00022692"/>
    </source>
</evidence>
<feature type="domain" description="CBS" evidence="13">
    <location>
        <begin position="560"/>
        <end position="616"/>
    </location>
</feature>
<dbReference type="InterPro" id="IPR000644">
    <property type="entry name" value="CBS_dom"/>
</dbReference>
<dbReference type="InterPro" id="IPR001807">
    <property type="entry name" value="ClC"/>
</dbReference>
<protein>
    <recommendedName>
        <fullName evidence="11">Chloride channel protein</fullName>
    </recommendedName>
</protein>
<accession>A0A7S0A9A2</accession>
<feature type="domain" description="CBS" evidence="13">
    <location>
        <begin position="452"/>
        <end position="516"/>
    </location>
</feature>
<keyword evidence="12" id="KW-0732">Signal</keyword>
<dbReference type="EMBL" id="HBEG01018422">
    <property type="protein sequence ID" value="CAD8355782.1"/>
    <property type="molecule type" value="Transcribed_RNA"/>
</dbReference>
<comment type="caution">
    <text evidence="11">Lacks conserved residue(s) required for the propagation of feature annotation.</text>
</comment>
<keyword evidence="5 11" id="KW-1133">Transmembrane helix</keyword>
<keyword evidence="4" id="KW-0677">Repeat</keyword>
<sequence>MGVCLILFVAPNCGSSGLPENKCYLNGSDVPGFFTRRTLRVRVLTTILANAAGFPVGREGPTVVIGSNVAYLISQALAGPYVQEWVDLTGPGAQNALMFDTERFASATRIACGVGGACGMAMIFNAPFGGLLYMFEEITSVSWPLELTFRVFIATLCCAFVSYGLLNLYGSDIKEFVIYAFFHQKRDWEWTDMPAFIAVAALLGVLTSYHTRGMLAFAAARQRMAAKIKKWKSTAKILETVFYCSLCALLSALVSLLADCVEEGTSGLQYVAFNCPEGTYNPIASLLVNTSHSSVKLLFSGNNVGEIHWGSSLLAFATYFSLNVGLTGLPVPGGAFTATMLLGGLFGRAVGALGKELGLLRTASGVYGVVGSAAMLCGFKQMTLAVVLIVVECVNDLALAPVVMLSVAVSMLVNWSINERGHDEEQIERKNLPFLEGEAPEKLDDVQALSLCDPLCPEAVLPPEASVEKIRKALAATQERGAVVDYPIVDDSGSCVGIVTRSKLEAALQVASGEDGLNARRPSRAFEPNPFQAKDDKPIYKVDSLIGMSKKEAVPLDRIMDPTPFMIVEDMPAPRLYALFAKAGERCACVTSRDGRFRGLISRLGLISAARHGLEGASSV</sequence>
<dbReference type="PANTHER" id="PTHR11689:SF136">
    <property type="entry name" value="H(+)_CL(-) EXCHANGE TRANSPORTER 7"/>
    <property type="match status" value="1"/>
</dbReference>
<evidence type="ECO:0000256" key="8">
    <source>
        <dbReference type="ARBA" id="ARBA00023136"/>
    </source>
</evidence>
<gene>
    <name evidence="14" type="ORF">PBAH0796_LOCUS11149</name>
</gene>
<feature type="signal peptide" evidence="12">
    <location>
        <begin position="1"/>
        <end position="16"/>
    </location>
</feature>
<dbReference type="AlphaFoldDB" id="A0A7S0A9A2"/>
<dbReference type="PRINTS" id="PR00762">
    <property type="entry name" value="CLCHANNEL"/>
</dbReference>
<evidence type="ECO:0000256" key="4">
    <source>
        <dbReference type="ARBA" id="ARBA00022737"/>
    </source>
</evidence>
<feature type="transmembrane region" description="Helical" evidence="11">
    <location>
        <begin position="366"/>
        <end position="391"/>
    </location>
</feature>
<keyword evidence="8 11" id="KW-0472">Membrane</keyword>
<feature type="transmembrane region" description="Helical" evidence="11">
    <location>
        <begin position="397"/>
        <end position="417"/>
    </location>
</feature>
<dbReference type="InterPro" id="IPR051280">
    <property type="entry name" value="Cl-channel/antiporter"/>
</dbReference>
<evidence type="ECO:0000256" key="11">
    <source>
        <dbReference type="RuleBase" id="RU361221"/>
    </source>
</evidence>
<evidence type="ECO:0000256" key="12">
    <source>
        <dbReference type="SAM" id="SignalP"/>
    </source>
</evidence>
<keyword evidence="3 11" id="KW-0812">Transmembrane</keyword>
<dbReference type="InterPro" id="IPR046342">
    <property type="entry name" value="CBS_dom_sf"/>
</dbReference>
<evidence type="ECO:0000256" key="10">
    <source>
        <dbReference type="PROSITE-ProRule" id="PRU00703"/>
    </source>
</evidence>
<feature type="chain" id="PRO_5031343338" description="Chloride channel protein" evidence="12">
    <location>
        <begin position="17"/>
        <end position="620"/>
    </location>
</feature>
<dbReference type="GO" id="GO:0005254">
    <property type="term" value="F:chloride channel activity"/>
    <property type="evidence" value="ECO:0007669"/>
    <property type="project" value="UniProtKB-UniRule"/>
</dbReference>
<dbReference type="GO" id="GO:0016020">
    <property type="term" value="C:membrane"/>
    <property type="evidence" value="ECO:0007669"/>
    <property type="project" value="UniProtKB-SubCell"/>
</dbReference>
<keyword evidence="6 11" id="KW-0406">Ion transport</keyword>
<evidence type="ECO:0000256" key="7">
    <source>
        <dbReference type="ARBA" id="ARBA00023122"/>
    </source>
</evidence>
<reference evidence="14" key="1">
    <citation type="submission" date="2021-01" db="EMBL/GenBank/DDBJ databases">
        <authorList>
            <person name="Corre E."/>
            <person name="Pelletier E."/>
            <person name="Niang G."/>
            <person name="Scheremetjew M."/>
            <person name="Finn R."/>
            <person name="Kale V."/>
            <person name="Holt S."/>
            <person name="Cochrane G."/>
            <person name="Meng A."/>
            <person name="Brown T."/>
            <person name="Cohen L."/>
        </authorList>
    </citation>
    <scope>NUCLEOTIDE SEQUENCE</scope>
    <source>
        <strain evidence="14">Pbaha01</strain>
    </source>
</reference>
<feature type="transmembrane region" description="Helical" evidence="11">
    <location>
        <begin position="147"/>
        <end position="166"/>
    </location>
</feature>
<organism evidence="14">
    <name type="scientific">Pyrodinium bahamense</name>
    <dbReference type="NCBI Taxonomy" id="73915"/>
    <lineage>
        <taxon>Eukaryota</taxon>
        <taxon>Sar</taxon>
        <taxon>Alveolata</taxon>
        <taxon>Dinophyceae</taxon>
        <taxon>Gonyaulacales</taxon>
        <taxon>Pyrocystaceae</taxon>
        <taxon>Pyrodinium</taxon>
    </lineage>
</organism>
<dbReference type="Gene3D" id="1.10.3080.10">
    <property type="entry name" value="Clc chloride channel"/>
    <property type="match status" value="1"/>
</dbReference>
<dbReference type="Pfam" id="PF00654">
    <property type="entry name" value="Voltage_CLC"/>
    <property type="match status" value="1"/>
</dbReference>
<dbReference type="PANTHER" id="PTHR11689">
    <property type="entry name" value="CHLORIDE CHANNEL PROTEIN CLC FAMILY MEMBER"/>
    <property type="match status" value="1"/>
</dbReference>
<comment type="subcellular location">
    <subcellularLocation>
        <location evidence="1 11">Membrane</location>
        <topology evidence="1 11">Multi-pass membrane protein</topology>
    </subcellularLocation>
</comment>
<feature type="transmembrane region" description="Helical" evidence="11">
    <location>
        <begin position="195"/>
        <end position="219"/>
    </location>
</feature>
<comment type="similarity">
    <text evidence="11">Belongs to the chloride channel (TC 2.A.49) family.</text>
</comment>
<keyword evidence="2 11" id="KW-0813">Transport</keyword>
<name>A0A7S0A9A2_9DINO</name>
<evidence type="ECO:0000313" key="14">
    <source>
        <dbReference type="EMBL" id="CAD8355782.1"/>
    </source>
</evidence>
<dbReference type="Pfam" id="PF00571">
    <property type="entry name" value="CBS"/>
    <property type="match status" value="1"/>
</dbReference>
<proteinExistence type="inferred from homology"/>
<feature type="transmembrane region" description="Helical" evidence="11">
    <location>
        <begin position="113"/>
        <end position="135"/>
    </location>
</feature>
<evidence type="ECO:0000259" key="13">
    <source>
        <dbReference type="PROSITE" id="PS51371"/>
    </source>
</evidence>
<dbReference type="PROSITE" id="PS51371">
    <property type="entry name" value="CBS"/>
    <property type="match status" value="2"/>
</dbReference>
<dbReference type="SUPFAM" id="SSF81340">
    <property type="entry name" value="Clc chloride channel"/>
    <property type="match status" value="1"/>
</dbReference>
<evidence type="ECO:0000256" key="9">
    <source>
        <dbReference type="ARBA" id="ARBA00023214"/>
    </source>
</evidence>
<dbReference type="Gene3D" id="3.10.580.10">
    <property type="entry name" value="CBS-domain"/>
    <property type="match status" value="1"/>
</dbReference>
<evidence type="ECO:0000256" key="5">
    <source>
        <dbReference type="ARBA" id="ARBA00022989"/>
    </source>
</evidence>